<evidence type="ECO:0000259" key="13">
    <source>
        <dbReference type="Pfam" id="PF18075"/>
    </source>
</evidence>
<dbReference type="RefSeq" id="WP_170177233.1">
    <property type="nucleotide sequence ID" value="NZ_BHXQ01000003.1"/>
</dbReference>
<gene>
    <name evidence="14" type="ORF">SanaruYs_20930</name>
</gene>
<evidence type="ECO:0000259" key="12">
    <source>
        <dbReference type="Pfam" id="PF02687"/>
    </source>
</evidence>
<comment type="subcellular location">
    <subcellularLocation>
        <location evidence="1">Cell membrane</location>
        <topology evidence="1">Multi-pass membrane protein</topology>
    </subcellularLocation>
</comment>
<keyword evidence="8 10" id="KW-0472">Membrane</keyword>
<evidence type="ECO:0000256" key="8">
    <source>
        <dbReference type="ARBA" id="ARBA00023136"/>
    </source>
</evidence>
<accession>A0A401UAJ3</accession>
<evidence type="ECO:0000313" key="14">
    <source>
        <dbReference type="EMBL" id="GCC51864.1"/>
    </source>
</evidence>
<dbReference type="Proteomes" id="UP000288227">
    <property type="component" value="Unassembled WGS sequence"/>
</dbReference>
<evidence type="ECO:0000256" key="3">
    <source>
        <dbReference type="ARBA" id="ARBA00021907"/>
    </source>
</evidence>
<feature type="transmembrane region" description="Helical" evidence="11">
    <location>
        <begin position="260"/>
        <end position="280"/>
    </location>
</feature>
<dbReference type="AlphaFoldDB" id="A0A401UAJ3"/>
<organism evidence="14 15">
    <name type="scientific">Chryseotalea sanaruensis</name>
    <dbReference type="NCBI Taxonomy" id="2482724"/>
    <lineage>
        <taxon>Bacteria</taxon>
        <taxon>Pseudomonadati</taxon>
        <taxon>Bacteroidota</taxon>
        <taxon>Cytophagia</taxon>
        <taxon>Cytophagales</taxon>
        <taxon>Chryseotaleaceae</taxon>
        <taxon>Chryseotalea</taxon>
    </lineage>
</organism>
<reference evidence="14 15" key="1">
    <citation type="submission" date="2018-11" db="EMBL/GenBank/DDBJ databases">
        <title>Chryseotalea sanarue gen. nov., sp., nov., a member of the family Cytophagaceae, isolated from a brackish lake in Hamamatsu Japan.</title>
        <authorList>
            <person name="Maejima Y."/>
            <person name="Iino T."/>
            <person name="Muraguchi Y."/>
            <person name="Fukuda K."/>
            <person name="Ohkuma M."/>
            <person name="Moriuchi R."/>
            <person name="Dohra H."/>
            <person name="Kimbara K."/>
            <person name="Shintani M."/>
        </authorList>
    </citation>
    <scope>NUCLEOTIDE SEQUENCE [LARGE SCALE GENOMIC DNA]</scope>
    <source>
        <strain evidence="14 15">Ys</strain>
    </source>
</reference>
<dbReference type="Pfam" id="PF18075">
    <property type="entry name" value="FtsX_ECD"/>
    <property type="match status" value="1"/>
</dbReference>
<feature type="transmembrane region" description="Helical" evidence="11">
    <location>
        <begin position="166"/>
        <end position="185"/>
    </location>
</feature>
<dbReference type="PIRSF" id="PIRSF003097">
    <property type="entry name" value="FtsX"/>
    <property type="match status" value="1"/>
</dbReference>
<keyword evidence="9 10" id="KW-0131">Cell cycle</keyword>
<evidence type="ECO:0000256" key="6">
    <source>
        <dbReference type="ARBA" id="ARBA00022692"/>
    </source>
</evidence>
<dbReference type="EMBL" id="BHXQ01000003">
    <property type="protein sequence ID" value="GCC51864.1"/>
    <property type="molecule type" value="Genomic_DNA"/>
</dbReference>
<evidence type="ECO:0000256" key="7">
    <source>
        <dbReference type="ARBA" id="ARBA00022989"/>
    </source>
</evidence>
<keyword evidence="4 10" id="KW-1003">Cell membrane</keyword>
<evidence type="ECO:0000313" key="15">
    <source>
        <dbReference type="Proteomes" id="UP000288227"/>
    </source>
</evidence>
<evidence type="ECO:0000256" key="2">
    <source>
        <dbReference type="ARBA" id="ARBA00007379"/>
    </source>
</evidence>
<feature type="transmembrane region" description="Helical" evidence="11">
    <location>
        <begin position="12"/>
        <end position="37"/>
    </location>
</feature>
<dbReference type="GO" id="GO:0051301">
    <property type="term" value="P:cell division"/>
    <property type="evidence" value="ECO:0007669"/>
    <property type="project" value="UniProtKB-KW"/>
</dbReference>
<dbReference type="InterPro" id="IPR040690">
    <property type="entry name" value="FtsX_ECD"/>
</dbReference>
<dbReference type="InterPro" id="IPR004513">
    <property type="entry name" value="FtsX"/>
</dbReference>
<dbReference type="InterPro" id="IPR003838">
    <property type="entry name" value="ABC3_permease_C"/>
</dbReference>
<name>A0A401UAJ3_9BACT</name>
<keyword evidence="7 11" id="KW-1133">Transmembrane helix</keyword>
<evidence type="ECO:0000256" key="5">
    <source>
        <dbReference type="ARBA" id="ARBA00022618"/>
    </source>
</evidence>
<dbReference type="PANTHER" id="PTHR47755:SF1">
    <property type="entry name" value="CELL DIVISION PROTEIN FTSX"/>
    <property type="match status" value="1"/>
</dbReference>
<dbReference type="PANTHER" id="PTHR47755">
    <property type="entry name" value="CELL DIVISION PROTEIN FTSX"/>
    <property type="match status" value="1"/>
</dbReference>
<evidence type="ECO:0000256" key="4">
    <source>
        <dbReference type="ARBA" id="ARBA00022475"/>
    </source>
</evidence>
<feature type="transmembrane region" description="Helical" evidence="11">
    <location>
        <begin position="217"/>
        <end position="240"/>
    </location>
</feature>
<protein>
    <recommendedName>
        <fullName evidence="3 10">Cell division protein FtsX</fullName>
    </recommendedName>
</protein>
<keyword evidence="15" id="KW-1185">Reference proteome</keyword>
<evidence type="ECO:0000256" key="1">
    <source>
        <dbReference type="ARBA" id="ARBA00004651"/>
    </source>
</evidence>
<comment type="caution">
    <text evidence="14">The sequence shown here is derived from an EMBL/GenBank/DDBJ whole genome shotgun (WGS) entry which is preliminary data.</text>
</comment>
<proteinExistence type="inferred from homology"/>
<evidence type="ECO:0000256" key="9">
    <source>
        <dbReference type="ARBA" id="ARBA00023306"/>
    </source>
</evidence>
<evidence type="ECO:0000256" key="10">
    <source>
        <dbReference type="PIRNR" id="PIRNR003097"/>
    </source>
</evidence>
<dbReference type="Gene3D" id="3.30.70.3040">
    <property type="match status" value="1"/>
</dbReference>
<feature type="domain" description="ABC3 transporter permease C-terminal" evidence="12">
    <location>
        <begin position="174"/>
        <end position="289"/>
    </location>
</feature>
<dbReference type="GO" id="GO:0005886">
    <property type="term" value="C:plasma membrane"/>
    <property type="evidence" value="ECO:0007669"/>
    <property type="project" value="UniProtKB-SubCell"/>
</dbReference>
<evidence type="ECO:0000256" key="11">
    <source>
        <dbReference type="SAM" id="Phobius"/>
    </source>
</evidence>
<sequence>MKYTSRKKLGSYPTIGVIVSITLALFVVGLFGLLIIYSVQLEKVVRENVKMQVYLNGNLTETQRLQIENKIISMNFVNKNGDNKGIAYISKEEAAKKFIGETGEDFTQFIGDNPLKDAFLISIDPGYHSKTEIEKIKKDIEKINGVFEASYVEGLIESINQNIRKIGLILLGLVSLLLVTVILLINNTMRIALFSQRFLIRSMQLVGARQSFIQRPFLLRAAMLGLIGSIFAIALLFSVINYAQSEIEDLVLLHNQEHFLILGGSMALTGILISVISSFFSIRKYLHLSLDELF</sequence>
<dbReference type="Pfam" id="PF02687">
    <property type="entry name" value="FtsX"/>
    <property type="match status" value="1"/>
</dbReference>
<feature type="domain" description="FtsX extracellular" evidence="13">
    <location>
        <begin position="49"/>
        <end position="146"/>
    </location>
</feature>
<comment type="similarity">
    <text evidence="2 10">Belongs to the ABC-4 integral membrane protein family. FtsX subfamily.</text>
</comment>
<keyword evidence="5 10" id="KW-0132">Cell division</keyword>
<keyword evidence="6 11" id="KW-0812">Transmembrane</keyword>